<dbReference type="Gene3D" id="3.40.50.2300">
    <property type="match status" value="2"/>
</dbReference>
<reference evidence="9" key="1">
    <citation type="submission" date="2025-08" db="UniProtKB">
        <authorList>
            <consortium name="Ensembl"/>
        </authorList>
    </citation>
    <scope>IDENTIFICATION</scope>
</reference>
<evidence type="ECO:0000259" key="8">
    <source>
        <dbReference type="Pfam" id="PF01094"/>
    </source>
</evidence>
<dbReference type="Pfam" id="PF01094">
    <property type="entry name" value="ANF_receptor"/>
    <property type="match status" value="1"/>
</dbReference>
<evidence type="ECO:0000256" key="6">
    <source>
        <dbReference type="ARBA" id="ARBA00023180"/>
    </source>
</evidence>
<keyword evidence="5" id="KW-0675">Receptor</keyword>
<evidence type="ECO:0000256" key="5">
    <source>
        <dbReference type="ARBA" id="ARBA00023170"/>
    </source>
</evidence>
<dbReference type="InterPro" id="IPR001828">
    <property type="entry name" value="ANF_lig-bd_rcpt"/>
</dbReference>
<dbReference type="Ensembl" id="ENSGMOT00000077283.1">
    <property type="protein sequence ID" value="ENSGMOP00000040523.1"/>
    <property type="gene ID" value="ENSGMOG00000035284.1"/>
</dbReference>
<keyword evidence="7" id="KW-0732">Signal</keyword>
<dbReference type="InterPro" id="IPR000337">
    <property type="entry name" value="GPCR_3"/>
</dbReference>
<feature type="chain" id="PRO_5034434695" evidence="7">
    <location>
        <begin position="18"/>
        <end position="316"/>
    </location>
</feature>
<keyword evidence="6" id="KW-0325">Glycoprotein</keyword>
<proteinExistence type="predicted"/>
<dbReference type="PRINTS" id="PR00248">
    <property type="entry name" value="GPCRMGR"/>
</dbReference>
<keyword evidence="3" id="KW-1133">Transmembrane helix</keyword>
<organism evidence="9 10">
    <name type="scientific">Gadus morhua</name>
    <name type="common">Atlantic cod</name>
    <dbReference type="NCBI Taxonomy" id="8049"/>
    <lineage>
        <taxon>Eukaryota</taxon>
        <taxon>Metazoa</taxon>
        <taxon>Chordata</taxon>
        <taxon>Craniata</taxon>
        <taxon>Vertebrata</taxon>
        <taxon>Euteleostomi</taxon>
        <taxon>Actinopterygii</taxon>
        <taxon>Neopterygii</taxon>
        <taxon>Teleostei</taxon>
        <taxon>Neoteleostei</taxon>
        <taxon>Acanthomorphata</taxon>
        <taxon>Zeiogadaria</taxon>
        <taxon>Gadariae</taxon>
        <taxon>Gadiformes</taxon>
        <taxon>Gadoidei</taxon>
        <taxon>Gadidae</taxon>
        <taxon>Gadus</taxon>
    </lineage>
</organism>
<evidence type="ECO:0000256" key="1">
    <source>
        <dbReference type="ARBA" id="ARBA00004141"/>
    </source>
</evidence>
<keyword evidence="2" id="KW-0812">Transmembrane</keyword>
<dbReference type="KEGG" id="gmh:115543450"/>
<evidence type="ECO:0000256" key="4">
    <source>
        <dbReference type="ARBA" id="ARBA00023136"/>
    </source>
</evidence>
<name>A0A8C5B1M5_GADMO</name>
<dbReference type="GeneID" id="115543450"/>
<reference evidence="9" key="2">
    <citation type="submission" date="2025-09" db="UniProtKB">
        <authorList>
            <consortium name="Ensembl"/>
        </authorList>
    </citation>
    <scope>IDENTIFICATION</scope>
</reference>
<dbReference type="InterPro" id="IPR050726">
    <property type="entry name" value="mGluR"/>
</dbReference>
<keyword evidence="4" id="KW-0472">Membrane</keyword>
<evidence type="ECO:0000313" key="10">
    <source>
        <dbReference type="Proteomes" id="UP000694546"/>
    </source>
</evidence>
<feature type="signal peptide" evidence="7">
    <location>
        <begin position="1"/>
        <end position="17"/>
    </location>
</feature>
<feature type="domain" description="Receptor ligand binding region" evidence="8">
    <location>
        <begin position="74"/>
        <end position="305"/>
    </location>
</feature>
<dbReference type="OrthoDB" id="5984008at2759"/>
<gene>
    <name evidence="9" type="primary">LOC115543450</name>
</gene>
<dbReference type="RefSeq" id="XP_030211674.1">
    <property type="nucleotide sequence ID" value="XM_030355814.1"/>
</dbReference>
<evidence type="ECO:0000256" key="7">
    <source>
        <dbReference type="SAM" id="SignalP"/>
    </source>
</evidence>
<dbReference type="GO" id="GO:0004930">
    <property type="term" value="F:G protein-coupled receptor activity"/>
    <property type="evidence" value="ECO:0007669"/>
    <property type="project" value="InterPro"/>
</dbReference>
<dbReference type="SUPFAM" id="SSF53822">
    <property type="entry name" value="Periplasmic binding protein-like I"/>
    <property type="match status" value="1"/>
</dbReference>
<protein>
    <submittedName>
        <fullName evidence="9">G-protein coupled receptor family C group 6 member A-like</fullName>
    </submittedName>
</protein>
<evidence type="ECO:0000256" key="3">
    <source>
        <dbReference type="ARBA" id="ARBA00022989"/>
    </source>
</evidence>
<dbReference type="OMA" id="SINTCLP"/>
<dbReference type="InterPro" id="IPR028082">
    <property type="entry name" value="Peripla_BP_I"/>
</dbReference>
<accession>A0A8C5B1M5</accession>
<evidence type="ECO:0000256" key="2">
    <source>
        <dbReference type="ARBA" id="ARBA00022692"/>
    </source>
</evidence>
<dbReference type="Proteomes" id="UP000694546">
    <property type="component" value="Chromosome 5"/>
</dbReference>
<dbReference type="AlphaFoldDB" id="A0A8C5B1M5"/>
<sequence>MLLQVHLLMLIWTLSVGQVSCCDYSGSMCGARGPGDIIIGVLNACHSKVANLEGRIQAERFNCTGFDLESFVETLAVIHTIDTINDSGFLPGIRLGYLVCDTCSDASKGIQDAIHMLAINQTKPFGCDLIERPLVKAIIGARYSEVSTAVARLLGLYMVPQISATSSANTLDDTLRYPSFFYAPYLVTCIDPRPGPAHGPFFKWNWVGVVSGDYDDYGRAALHDFLKYAEDVNVVRTSMRSYRITWTTLRAGDGLTRLLTHIQSSDARVFCLILKGQLVEQLFRVMISKGISRTWIATDSWSQYQAVAEMTGISIR</sequence>
<dbReference type="GeneTree" id="ENSGT00940000166171"/>
<evidence type="ECO:0000313" key="9">
    <source>
        <dbReference type="Ensembl" id="ENSGMOP00000040523.1"/>
    </source>
</evidence>
<comment type="subcellular location">
    <subcellularLocation>
        <location evidence="1">Membrane</location>
        <topology evidence="1">Multi-pass membrane protein</topology>
    </subcellularLocation>
</comment>
<dbReference type="GO" id="GO:0016020">
    <property type="term" value="C:membrane"/>
    <property type="evidence" value="ECO:0007669"/>
    <property type="project" value="UniProtKB-SubCell"/>
</dbReference>
<dbReference type="PANTHER" id="PTHR24060">
    <property type="entry name" value="METABOTROPIC GLUTAMATE RECEPTOR"/>
    <property type="match status" value="1"/>
</dbReference>
<keyword evidence="10" id="KW-1185">Reference proteome</keyword>